<dbReference type="InterPro" id="IPR000086">
    <property type="entry name" value="NUDIX_hydrolase_dom"/>
</dbReference>
<evidence type="ECO:0000313" key="23">
    <source>
        <dbReference type="EMBL" id="OGB73820.1"/>
    </source>
</evidence>
<name>A0A1F4NQY1_UNCK3</name>
<comment type="catalytic activity">
    <reaction evidence="19">
        <text>O(6)-methyl-dGTP + H2O = O(6)-methyl-dGMP + diphosphate + H(+)</text>
        <dbReference type="Rhea" id="RHEA:67600"/>
        <dbReference type="ChEBI" id="CHEBI:15377"/>
        <dbReference type="ChEBI" id="CHEBI:15378"/>
        <dbReference type="ChEBI" id="CHEBI:33019"/>
        <dbReference type="ChEBI" id="CHEBI:169974"/>
        <dbReference type="ChEBI" id="CHEBI:169975"/>
    </reaction>
    <physiologicalReaction direction="left-to-right" evidence="19">
        <dbReference type="Rhea" id="RHEA:67601"/>
    </physiologicalReaction>
</comment>
<evidence type="ECO:0000256" key="4">
    <source>
        <dbReference type="ARBA" id="ARBA00022723"/>
    </source>
</evidence>
<evidence type="ECO:0000256" key="13">
    <source>
        <dbReference type="ARBA" id="ARBA00029673"/>
    </source>
</evidence>
<dbReference type="PANTHER" id="PTHR43758:SF2">
    <property type="entry name" value="OXIDIZED PURINE NUCLEOSIDE TRIPHOSPHATE HYDROLASE"/>
    <property type="match status" value="1"/>
</dbReference>
<dbReference type="GO" id="GO:0046872">
    <property type="term" value="F:metal ion binding"/>
    <property type="evidence" value="ECO:0007669"/>
    <property type="project" value="UniProtKB-KW"/>
</dbReference>
<evidence type="ECO:0000256" key="1">
    <source>
        <dbReference type="ARBA" id="ARBA00001946"/>
    </source>
</evidence>
<organism evidence="23 24">
    <name type="scientific">candidate division Kazan bacterium RIFCSPLOWO2_01_FULL_45_19</name>
    <dbReference type="NCBI Taxonomy" id="1798538"/>
    <lineage>
        <taxon>Bacteria</taxon>
        <taxon>Bacteria division Kazan-3B-28</taxon>
    </lineage>
</organism>
<evidence type="ECO:0000259" key="22">
    <source>
        <dbReference type="PROSITE" id="PS51462"/>
    </source>
</evidence>
<dbReference type="EMBL" id="METD01000001">
    <property type="protein sequence ID" value="OGB73820.1"/>
    <property type="molecule type" value="Genomic_DNA"/>
</dbReference>
<dbReference type="AlphaFoldDB" id="A0A1F4NQY1"/>
<dbReference type="GO" id="GO:0005737">
    <property type="term" value="C:cytoplasm"/>
    <property type="evidence" value="ECO:0007669"/>
    <property type="project" value="TreeGrafter"/>
</dbReference>
<dbReference type="PANTHER" id="PTHR43758">
    <property type="entry name" value="7,8-DIHYDRO-8-OXOGUANINE TRIPHOSPHATASE"/>
    <property type="match status" value="1"/>
</dbReference>
<comment type="catalytic activity">
    <reaction evidence="9">
        <text>8-oxo-dGTP + H2O = 8-oxo-dGMP + diphosphate + H(+)</text>
        <dbReference type="Rhea" id="RHEA:31575"/>
        <dbReference type="ChEBI" id="CHEBI:15377"/>
        <dbReference type="ChEBI" id="CHEBI:15378"/>
        <dbReference type="ChEBI" id="CHEBI:33019"/>
        <dbReference type="ChEBI" id="CHEBI:63224"/>
        <dbReference type="ChEBI" id="CHEBI:77896"/>
    </reaction>
    <physiologicalReaction direction="left-to-right" evidence="9">
        <dbReference type="Rhea" id="RHEA:31576"/>
    </physiologicalReaction>
</comment>
<dbReference type="SUPFAM" id="SSF55811">
    <property type="entry name" value="Nudix"/>
    <property type="match status" value="1"/>
</dbReference>
<evidence type="ECO:0000256" key="15">
    <source>
        <dbReference type="ARBA" id="ARBA00030682"/>
    </source>
</evidence>
<dbReference type="EC" id="3.6.1.56" evidence="11"/>
<evidence type="ECO:0000256" key="19">
    <source>
        <dbReference type="ARBA" id="ARBA00048894"/>
    </source>
</evidence>
<comment type="function">
    <text evidence="21">Oxidized purine nucleoside triphosphate hydrolase which is a prominent sanitizer of the oxidized nucleotide pool. Catalyzes the hydrolysis of 2-oxo-dATP (2-hydroxy-dATP) into 2-oxo-dAMP. Also has a significant hydrolase activity toward 2-oxo-ATP, 8-oxo-dGTP and 8-oxo-dATP. Through the hydrolysis of oxidized purine nucleoside triphosphates, prevents their incorporation into DNA and the subsequent transversions A:T to C:G and G:C to T:A. Also catalyzes the hydrolysis of methylated purine nucleoside triphosphate preventing their integration into DNA. Through this antimutagenic activity protects cells from oxidative stress.</text>
</comment>
<evidence type="ECO:0000256" key="7">
    <source>
        <dbReference type="ARBA" id="ARBA00024448"/>
    </source>
</evidence>
<evidence type="ECO:0000256" key="12">
    <source>
        <dbReference type="ARBA" id="ARBA00026218"/>
    </source>
</evidence>
<evidence type="ECO:0000256" key="5">
    <source>
        <dbReference type="ARBA" id="ARBA00022801"/>
    </source>
</evidence>
<accession>A0A1F4NQY1</accession>
<gene>
    <name evidence="23" type="ORF">A3K51_03300</name>
</gene>
<evidence type="ECO:0000256" key="3">
    <source>
        <dbReference type="ARBA" id="ARBA00011245"/>
    </source>
</evidence>
<keyword evidence="6" id="KW-0460">Magnesium</keyword>
<dbReference type="InterPro" id="IPR015797">
    <property type="entry name" value="NUDIX_hydrolase-like_dom_sf"/>
</dbReference>
<dbReference type="InterPro" id="IPR003563">
    <property type="entry name" value="8ODP"/>
</dbReference>
<evidence type="ECO:0000256" key="2">
    <source>
        <dbReference type="ARBA" id="ARBA00005582"/>
    </source>
</evidence>
<comment type="subunit">
    <text evidence="3">Monomer.</text>
</comment>
<reference evidence="23 24" key="1">
    <citation type="journal article" date="2016" name="Nat. Commun.">
        <title>Thousands of microbial genomes shed light on interconnected biogeochemical processes in an aquifer system.</title>
        <authorList>
            <person name="Anantharaman K."/>
            <person name="Brown C.T."/>
            <person name="Hug L.A."/>
            <person name="Sharon I."/>
            <person name="Castelle C.J."/>
            <person name="Probst A.J."/>
            <person name="Thomas B.C."/>
            <person name="Singh A."/>
            <person name="Wilkins M.J."/>
            <person name="Karaoz U."/>
            <person name="Brodie E.L."/>
            <person name="Williams K.H."/>
            <person name="Hubbard S.S."/>
            <person name="Banfield J.F."/>
        </authorList>
    </citation>
    <scope>NUCLEOTIDE SEQUENCE [LARGE SCALE GENOMIC DNA]</scope>
</reference>
<evidence type="ECO:0000256" key="20">
    <source>
        <dbReference type="ARBA" id="ARBA00049032"/>
    </source>
</evidence>
<evidence type="ECO:0000256" key="14">
    <source>
        <dbReference type="ARBA" id="ARBA00030634"/>
    </source>
</evidence>
<keyword evidence="4" id="KW-0479">Metal-binding</keyword>
<dbReference type="GO" id="GO:0042262">
    <property type="term" value="P:DNA protection"/>
    <property type="evidence" value="ECO:0007669"/>
    <property type="project" value="InterPro"/>
</dbReference>
<comment type="catalytic activity">
    <reaction evidence="8">
        <text>2-oxo-dATP + H2O = 2-oxo-dAMP + diphosphate + H(+)</text>
        <dbReference type="Rhea" id="RHEA:31583"/>
        <dbReference type="ChEBI" id="CHEBI:15377"/>
        <dbReference type="ChEBI" id="CHEBI:15378"/>
        <dbReference type="ChEBI" id="CHEBI:33019"/>
        <dbReference type="ChEBI" id="CHEBI:63212"/>
        <dbReference type="ChEBI" id="CHEBI:77897"/>
        <dbReference type="EC" id="3.6.1.56"/>
    </reaction>
    <physiologicalReaction direction="left-to-right" evidence="8">
        <dbReference type="Rhea" id="RHEA:31584"/>
    </physiologicalReaction>
</comment>
<evidence type="ECO:0000256" key="18">
    <source>
        <dbReference type="ARBA" id="ARBA00048002"/>
    </source>
</evidence>
<evidence type="ECO:0000256" key="6">
    <source>
        <dbReference type="ARBA" id="ARBA00022842"/>
    </source>
</evidence>
<evidence type="ECO:0000313" key="24">
    <source>
        <dbReference type="Proteomes" id="UP000178085"/>
    </source>
</evidence>
<evidence type="ECO:0000256" key="16">
    <source>
        <dbReference type="ARBA" id="ARBA00031927"/>
    </source>
</evidence>
<comment type="cofactor">
    <cofactor evidence="1">
        <name>Mg(2+)</name>
        <dbReference type="ChEBI" id="CHEBI:18420"/>
    </cofactor>
</comment>
<comment type="catalytic activity">
    <reaction evidence="18">
        <text>N(6)-methyl-ATP + H2O = N(6)-methyl-AMP + diphosphate + H(+)</text>
        <dbReference type="Rhea" id="RHEA:67608"/>
        <dbReference type="ChEBI" id="CHEBI:15377"/>
        <dbReference type="ChEBI" id="CHEBI:15378"/>
        <dbReference type="ChEBI" id="CHEBI:33019"/>
        <dbReference type="ChEBI" id="CHEBI:144842"/>
        <dbReference type="ChEBI" id="CHEBI:172873"/>
    </reaction>
    <physiologicalReaction direction="left-to-right" evidence="18">
        <dbReference type="Rhea" id="RHEA:67609"/>
    </physiologicalReaction>
</comment>
<evidence type="ECO:0000256" key="8">
    <source>
        <dbReference type="ARBA" id="ARBA00024459"/>
    </source>
</evidence>
<evidence type="ECO:0000256" key="11">
    <source>
        <dbReference type="ARBA" id="ARBA00026103"/>
    </source>
</evidence>
<dbReference type="GO" id="GO:0008413">
    <property type="term" value="F:8-oxo-7,8-dihydroguanosine triphosphate pyrophosphatase activity"/>
    <property type="evidence" value="ECO:0007669"/>
    <property type="project" value="InterPro"/>
</dbReference>
<comment type="catalytic activity">
    <reaction evidence="20">
        <text>N(6)-methyl-dATP + H2O = N(6)-methyl-dAMP + diphosphate + H(+)</text>
        <dbReference type="Rhea" id="RHEA:67604"/>
        <dbReference type="ChEBI" id="CHEBI:15377"/>
        <dbReference type="ChEBI" id="CHEBI:15378"/>
        <dbReference type="ChEBI" id="CHEBI:33019"/>
        <dbReference type="ChEBI" id="CHEBI:169976"/>
        <dbReference type="ChEBI" id="CHEBI:172872"/>
    </reaction>
    <physiologicalReaction direction="left-to-right" evidence="20">
        <dbReference type="Rhea" id="RHEA:67605"/>
    </physiologicalReaction>
</comment>
<evidence type="ECO:0000256" key="17">
    <source>
        <dbReference type="ARBA" id="ARBA00032071"/>
    </source>
</evidence>
<comment type="caution">
    <text evidence="23">The sequence shown here is derived from an EMBL/GenBank/DDBJ whole genome shotgun (WGS) entry which is preliminary data.</text>
</comment>
<dbReference type="PROSITE" id="PS51462">
    <property type="entry name" value="NUDIX"/>
    <property type="match status" value="1"/>
</dbReference>
<sequence length="223" mass="25264">MSDERNDGGEKVVRVTLCIAQNKEGQVLLGYKHDSEKFGGNLWNGFGGKVDEGETYLQAAVREFKEECKIHDGDIELSGVLEFRHRNQPGKVIEMPVYRVTNSLSEAQSTKEMKPVAWFDKDQLPLEQMWASDKYWLPLFLEGKGFFGQFVYDNKDNRNLIEEPKIQEWDISAEITAETLVAEIKAELRVKEESGAEVKAEVMVEAGGGEVFQEVRGGGMRLR</sequence>
<dbReference type="Pfam" id="PF00293">
    <property type="entry name" value="NUDIX"/>
    <property type="match status" value="1"/>
</dbReference>
<dbReference type="Gene3D" id="3.90.79.10">
    <property type="entry name" value="Nucleoside Triphosphate Pyrophosphohydrolase"/>
    <property type="match status" value="1"/>
</dbReference>
<comment type="similarity">
    <text evidence="2">Belongs to the Nudix hydrolase family.</text>
</comment>
<comment type="catalytic activity">
    <reaction evidence="7">
        <text>8-oxo-dATP + H2O = 8-oxo-dAMP + diphosphate + H(+)</text>
        <dbReference type="Rhea" id="RHEA:65396"/>
        <dbReference type="ChEBI" id="CHEBI:15377"/>
        <dbReference type="ChEBI" id="CHEBI:15378"/>
        <dbReference type="ChEBI" id="CHEBI:33019"/>
        <dbReference type="ChEBI" id="CHEBI:71361"/>
        <dbReference type="ChEBI" id="CHEBI:172871"/>
    </reaction>
    <physiologicalReaction direction="left-to-right" evidence="7">
        <dbReference type="Rhea" id="RHEA:65397"/>
    </physiologicalReaction>
</comment>
<evidence type="ECO:0000256" key="21">
    <source>
        <dbReference type="ARBA" id="ARBA00053094"/>
    </source>
</evidence>
<dbReference type="PRINTS" id="PR01403">
    <property type="entry name" value="8OXTPHPHTASE"/>
</dbReference>
<evidence type="ECO:0000256" key="10">
    <source>
        <dbReference type="ARBA" id="ARBA00024596"/>
    </source>
</evidence>
<proteinExistence type="inferred from homology"/>
<feature type="domain" description="Nudix hydrolase" evidence="22">
    <location>
        <begin position="11"/>
        <end position="142"/>
    </location>
</feature>
<dbReference type="GO" id="GO:0008828">
    <property type="term" value="F:dATP diphosphatase activity"/>
    <property type="evidence" value="ECO:0007669"/>
    <property type="project" value="UniProtKB-EC"/>
</dbReference>
<protein>
    <recommendedName>
        <fullName evidence="12">Oxidized purine nucleoside triphosphate hydrolase</fullName>
        <ecNumber evidence="11">3.6.1.56</ecNumber>
    </recommendedName>
    <alternativeName>
        <fullName evidence="16">2-hydroxy-dATP diphosphatase</fullName>
    </alternativeName>
    <alternativeName>
        <fullName evidence="15">7,8-dihydro-8-oxoguanine triphosphatase</fullName>
    </alternativeName>
    <alternativeName>
        <fullName evidence="14">8-oxo-dGTPase</fullName>
    </alternativeName>
    <alternativeName>
        <fullName evidence="17">Methylated purine nucleoside triphosphate hydrolase</fullName>
    </alternativeName>
    <alternativeName>
        <fullName evidence="13">Nucleoside diphosphate-linked moiety X motif 1</fullName>
    </alternativeName>
</protein>
<comment type="catalytic activity">
    <reaction evidence="10">
        <text>2-oxo-ATP + H2O = 2-oxo-AMP + diphosphate + H(+)</text>
        <dbReference type="Rhea" id="RHEA:67392"/>
        <dbReference type="ChEBI" id="CHEBI:15377"/>
        <dbReference type="ChEBI" id="CHEBI:15378"/>
        <dbReference type="ChEBI" id="CHEBI:33019"/>
        <dbReference type="ChEBI" id="CHEBI:71395"/>
        <dbReference type="ChEBI" id="CHEBI:172878"/>
    </reaction>
    <physiologicalReaction direction="left-to-right" evidence="10">
        <dbReference type="Rhea" id="RHEA:67393"/>
    </physiologicalReaction>
</comment>
<evidence type="ECO:0000256" key="9">
    <source>
        <dbReference type="ARBA" id="ARBA00024486"/>
    </source>
</evidence>
<dbReference type="CDD" id="cd03427">
    <property type="entry name" value="NUDIX_MTH1_Nudt1"/>
    <property type="match status" value="1"/>
</dbReference>
<dbReference type="Proteomes" id="UP000178085">
    <property type="component" value="Unassembled WGS sequence"/>
</dbReference>
<keyword evidence="5" id="KW-0378">Hydrolase</keyword>